<evidence type="ECO:0000313" key="1">
    <source>
        <dbReference type="EMBL" id="CCX15295.1"/>
    </source>
</evidence>
<dbReference type="AlphaFoldDB" id="U4LAL8"/>
<reference evidence="1 2" key="1">
    <citation type="journal article" date="2013" name="PLoS Genet.">
        <title>The genome and development-dependent transcriptomes of Pyronema confluens: a window into fungal evolution.</title>
        <authorList>
            <person name="Traeger S."/>
            <person name="Altegoer F."/>
            <person name="Freitag M."/>
            <person name="Gabaldon T."/>
            <person name="Kempken F."/>
            <person name="Kumar A."/>
            <person name="Marcet-Houben M."/>
            <person name="Poggeler S."/>
            <person name="Stajich J.E."/>
            <person name="Nowrousian M."/>
        </authorList>
    </citation>
    <scope>NUCLEOTIDE SEQUENCE [LARGE SCALE GENOMIC DNA]</scope>
    <source>
        <strain evidence="2">CBS 100304</strain>
        <tissue evidence="1">Vegetative mycelium</tissue>
    </source>
</reference>
<gene>
    <name evidence="1" type="ORF">PCON_01570</name>
</gene>
<organism evidence="1 2">
    <name type="scientific">Pyronema omphalodes (strain CBS 100304)</name>
    <name type="common">Pyronema confluens</name>
    <dbReference type="NCBI Taxonomy" id="1076935"/>
    <lineage>
        <taxon>Eukaryota</taxon>
        <taxon>Fungi</taxon>
        <taxon>Dikarya</taxon>
        <taxon>Ascomycota</taxon>
        <taxon>Pezizomycotina</taxon>
        <taxon>Pezizomycetes</taxon>
        <taxon>Pezizales</taxon>
        <taxon>Pyronemataceae</taxon>
        <taxon>Pyronema</taxon>
    </lineage>
</organism>
<evidence type="ECO:0000313" key="2">
    <source>
        <dbReference type="Proteomes" id="UP000018144"/>
    </source>
</evidence>
<sequence length="28" mass="3143">MQVPGTKLNIREVGSSSSHRICIWLCVQ</sequence>
<dbReference type="EMBL" id="HF936161">
    <property type="protein sequence ID" value="CCX15295.1"/>
    <property type="molecule type" value="Genomic_DNA"/>
</dbReference>
<protein>
    <submittedName>
        <fullName evidence="1">Uncharacterized protein</fullName>
    </submittedName>
</protein>
<accession>U4LAL8</accession>
<name>U4LAL8_PYROM</name>
<proteinExistence type="predicted"/>
<keyword evidence="2" id="KW-1185">Reference proteome</keyword>
<dbReference type="Proteomes" id="UP000018144">
    <property type="component" value="Unassembled WGS sequence"/>
</dbReference>